<gene>
    <name evidence="1" type="ORF">PROSTU_04403</name>
</gene>
<protein>
    <submittedName>
        <fullName evidence="1">Uncharacterized protein</fullName>
    </submittedName>
</protein>
<reference evidence="2" key="1">
    <citation type="submission" date="2008-04" db="EMBL/GenBank/DDBJ databases">
        <title>Draft genome sequence of Providencia stuartii (ATCC 25827).</title>
        <authorList>
            <person name="Sudarsanam P."/>
            <person name="Ley R."/>
            <person name="Guruge J."/>
            <person name="Turnbaugh P.J."/>
            <person name="Mahowald M."/>
            <person name="Liep D."/>
            <person name="Gordon J."/>
        </authorList>
    </citation>
    <scope>NUCLEOTIDE SEQUENCE [LARGE SCALE GENOMIC DNA]</scope>
    <source>
        <strain evidence="2">ATCC 25827</strain>
    </source>
</reference>
<reference evidence="2" key="2">
    <citation type="submission" date="2008-04" db="EMBL/GenBank/DDBJ databases">
        <title>Draft genome sequence of Providencia stuartii(ATCC 25827).</title>
        <authorList>
            <person name="Sudarsanam P."/>
            <person name="Ley R."/>
            <person name="Guruge J."/>
            <person name="Turnbaugh P.J."/>
            <person name="Mahowald M."/>
            <person name="Liep D."/>
            <person name="Gordon J."/>
        </authorList>
    </citation>
    <scope>NUCLEOTIDE SEQUENCE [LARGE SCALE GENOMIC DNA]</scope>
    <source>
        <strain evidence="2">ATCC 25827</strain>
    </source>
</reference>
<dbReference type="AlphaFoldDB" id="A0AA86YWC0"/>
<sequence>MASKREILYDLIEYRKSADALYYDLYEVSTLALKLLAPLEQKAHKSRTDEDMQFLEKIHQLTHKITDCIKHSNEYAEEGLKSYSRALRSIGDY</sequence>
<reference evidence="1 2" key="3">
    <citation type="submission" date="2008-05" db="EMBL/GenBank/DDBJ databases">
        <authorList>
            <person name="Fulton L."/>
            <person name="Clifton S."/>
            <person name="Fulton B."/>
            <person name="Xu J."/>
            <person name="Minx P."/>
            <person name="Pepin K.H."/>
            <person name="Johnson M."/>
            <person name="Thiruvilangam P."/>
            <person name="Bhonagiri V."/>
            <person name="Nash W.E."/>
            <person name="Mardis E.R."/>
            <person name="Wilson R.K."/>
        </authorList>
    </citation>
    <scope>NUCLEOTIDE SEQUENCE [LARGE SCALE GENOMIC DNA]</scope>
    <source>
        <strain evidence="1 2">ATCC 25827</strain>
    </source>
</reference>
<dbReference type="Proteomes" id="UP000004506">
    <property type="component" value="Unassembled WGS sequence"/>
</dbReference>
<accession>A0AA86YWC0</accession>
<comment type="caution">
    <text evidence="1">The sequence shown here is derived from an EMBL/GenBank/DDBJ whole genome shotgun (WGS) entry which is preliminary data.</text>
</comment>
<evidence type="ECO:0000313" key="2">
    <source>
        <dbReference type="Proteomes" id="UP000004506"/>
    </source>
</evidence>
<name>A0AA86YWC0_PROST</name>
<dbReference type="RefSeq" id="WP_004916404.1">
    <property type="nucleotide sequence ID" value="NZ_DS607648.1"/>
</dbReference>
<proteinExistence type="predicted"/>
<organism evidence="1 2">
    <name type="scientific">Providencia stuartii ATCC 25827</name>
    <dbReference type="NCBI Taxonomy" id="471874"/>
    <lineage>
        <taxon>Bacteria</taxon>
        <taxon>Pseudomonadati</taxon>
        <taxon>Pseudomonadota</taxon>
        <taxon>Gammaproteobacteria</taxon>
        <taxon>Enterobacterales</taxon>
        <taxon>Morganellaceae</taxon>
        <taxon>Providencia</taxon>
    </lineage>
</organism>
<dbReference type="EMBL" id="ABJD02000117">
    <property type="protein sequence ID" value="EDU57627.1"/>
    <property type="molecule type" value="Genomic_DNA"/>
</dbReference>
<evidence type="ECO:0000313" key="1">
    <source>
        <dbReference type="EMBL" id="EDU57627.1"/>
    </source>
</evidence>